<dbReference type="Proteomes" id="UP000242875">
    <property type="component" value="Unassembled WGS sequence"/>
</dbReference>
<dbReference type="GO" id="GO:0005694">
    <property type="term" value="C:chromosome"/>
    <property type="evidence" value="ECO:0007669"/>
    <property type="project" value="UniProtKB-SubCell"/>
</dbReference>
<keyword evidence="4" id="KW-0479">Metal-binding</keyword>
<name>A0A261Y322_9FUNG</name>
<comment type="similarity">
    <text evidence="2">Belongs to the UVSSA family.</text>
</comment>
<evidence type="ECO:0000256" key="3">
    <source>
        <dbReference type="ARBA" id="ARBA00022454"/>
    </source>
</evidence>
<proteinExistence type="inferred from homology"/>
<evidence type="ECO:0000256" key="5">
    <source>
        <dbReference type="ARBA" id="ARBA00022763"/>
    </source>
</evidence>
<evidence type="ECO:0000256" key="8">
    <source>
        <dbReference type="ARBA" id="ARBA00023054"/>
    </source>
</evidence>
<dbReference type="GO" id="GO:0006283">
    <property type="term" value="P:transcription-coupled nucleotide-excision repair"/>
    <property type="evidence" value="ECO:0007669"/>
    <property type="project" value="TreeGrafter"/>
</dbReference>
<dbReference type="OrthoDB" id="5594015at2759"/>
<evidence type="ECO:0000256" key="2">
    <source>
        <dbReference type="ARBA" id="ARBA00009240"/>
    </source>
</evidence>
<protein>
    <recommendedName>
        <fullName evidence="11">UV-stimulated scaffold protein A C-terminal domain-containing protein</fullName>
    </recommendedName>
</protein>
<sequence>MSNRAHVDITVRENLRRLVEEITTKGLYHLDDAVLKDIKRECKKSDDNVACAYELIMAQLEKPHAQIRYSTLQLISELFARSHYFRQLLTADFPHVLSLVIGIQRKSLPPPEQAAGKLKELAIALVKSWYEKFGTSYKPITLGYDYLRKNIGIDFEGSVSTEIHTSRIKAEEAKEEMQRQLRIKRFERLQSEIDEEKEAVVENLESMETCFDILVPKNYSATPEVTVSQVLSGKSNADKDWPTLQDTIRDYGLGSTRYTLSLHVRPDAVPEGAKETSENTVVYDELRERYSVLVKKHRALVQDWLERATKSESDEKGTHEATVKGLIDLRNAVEAAKLKAEGLGVTVIERKTSAGSLDDQVDDSLFGSDESDEDLEFEDVKHDYEKCKRITKPIVSTSDRSLPSSRKIFPLAFEPHMKEDVTYNAHRPLHHLTNQLKAAKGKAPVYENQEAEAKTPTEASPAPNDQSETSTSGQVQDSDDATDGNSRSVTPESRTKLLKRAPVVEWGEDLNYWDREHVQFNTSGLEVHHRFLGSGEGLDEVPQETLEKMRMRAIYYTAKPLETLPACRAPLRNGTLCPRRDLRTCPFHGKIIPRDDLGRPLNPNDVDEAERHVGVDERGYPLRRKQGSELEHIASGPASKDNFSAVANASANEPALWEVLEADVMGALGLPVIDTKKRKGKRKMGGDNSALVDLHKKPNTAKARLQKRVNDPNMKRLVDEDKAWESRMQFRDRKATAW</sequence>
<accession>A0A261Y322</accession>
<dbReference type="GO" id="GO:0000993">
    <property type="term" value="F:RNA polymerase II complex binding"/>
    <property type="evidence" value="ECO:0007669"/>
    <property type="project" value="TreeGrafter"/>
</dbReference>
<keyword evidence="6" id="KW-0863">Zinc-finger</keyword>
<evidence type="ECO:0000256" key="9">
    <source>
        <dbReference type="ARBA" id="ARBA00023204"/>
    </source>
</evidence>
<dbReference type="Pfam" id="PF09740">
    <property type="entry name" value="DUF2043"/>
    <property type="match status" value="1"/>
</dbReference>
<evidence type="ECO:0000256" key="4">
    <source>
        <dbReference type="ARBA" id="ARBA00022723"/>
    </source>
</evidence>
<evidence type="ECO:0000256" key="1">
    <source>
        <dbReference type="ARBA" id="ARBA00004286"/>
    </source>
</evidence>
<dbReference type="InterPro" id="IPR018610">
    <property type="entry name" value="UVSSA"/>
</dbReference>
<keyword evidence="13" id="KW-1185">Reference proteome</keyword>
<dbReference type="InterPro" id="IPR008942">
    <property type="entry name" value="ENTH_VHS"/>
</dbReference>
<dbReference type="GO" id="GO:0008270">
    <property type="term" value="F:zinc ion binding"/>
    <property type="evidence" value="ECO:0007669"/>
    <property type="project" value="UniProtKB-KW"/>
</dbReference>
<dbReference type="GO" id="GO:0009411">
    <property type="term" value="P:response to UV"/>
    <property type="evidence" value="ECO:0007669"/>
    <property type="project" value="InterPro"/>
</dbReference>
<keyword evidence="7" id="KW-0862">Zinc</keyword>
<gene>
    <name evidence="12" type="ORF">BZG36_02115</name>
</gene>
<dbReference type="InterPro" id="IPR049408">
    <property type="entry name" value="UVSSA_N_a-solenoid_rpt"/>
</dbReference>
<dbReference type="Pfam" id="PF20867">
    <property type="entry name" value="UVSSA_N"/>
    <property type="match status" value="1"/>
</dbReference>
<dbReference type="AlphaFoldDB" id="A0A261Y322"/>
<keyword evidence="3" id="KW-0158">Chromosome</keyword>
<comment type="caution">
    <text evidence="12">The sequence shown here is derived from an EMBL/GenBank/DDBJ whole genome shotgun (WGS) entry which is preliminary data.</text>
</comment>
<evidence type="ECO:0000256" key="7">
    <source>
        <dbReference type="ARBA" id="ARBA00022833"/>
    </source>
</evidence>
<comment type="subcellular location">
    <subcellularLocation>
        <location evidence="1">Chromosome</location>
    </subcellularLocation>
</comment>
<reference evidence="12 13" key="1">
    <citation type="journal article" date="2017" name="Mycologia">
        <title>Bifiguratus adelaidae, gen. et sp. nov., a new member of Mucoromycotina in endophytic and soil-dwelling habitats.</title>
        <authorList>
            <person name="Torres-Cruz T.J."/>
            <person name="Billingsley Tobias T.L."/>
            <person name="Almatruk M."/>
            <person name="Hesse C."/>
            <person name="Kuske C.R."/>
            <person name="Desiro A."/>
            <person name="Benucci G.M."/>
            <person name="Bonito G."/>
            <person name="Stajich J.E."/>
            <person name="Dunlap C."/>
            <person name="Arnold A.E."/>
            <person name="Porras-Alfaro A."/>
        </authorList>
    </citation>
    <scope>NUCLEOTIDE SEQUENCE [LARGE SCALE GENOMIC DNA]</scope>
    <source>
        <strain evidence="12 13">AZ0501</strain>
    </source>
</reference>
<dbReference type="PANTHER" id="PTHR28670">
    <property type="entry name" value="UV-STIMULATED SCAFFOLD PROTEIN A"/>
    <property type="match status" value="1"/>
</dbReference>
<keyword evidence="5" id="KW-0227">DNA damage</keyword>
<feature type="compositionally biased region" description="Polar residues" evidence="10">
    <location>
        <begin position="463"/>
        <end position="476"/>
    </location>
</feature>
<organism evidence="12 13">
    <name type="scientific">Bifiguratus adelaidae</name>
    <dbReference type="NCBI Taxonomy" id="1938954"/>
    <lineage>
        <taxon>Eukaryota</taxon>
        <taxon>Fungi</taxon>
        <taxon>Fungi incertae sedis</taxon>
        <taxon>Mucoromycota</taxon>
        <taxon>Mucoromycotina</taxon>
        <taxon>Endogonomycetes</taxon>
        <taxon>Endogonales</taxon>
        <taxon>Endogonales incertae sedis</taxon>
        <taxon>Bifiguratus</taxon>
    </lineage>
</organism>
<feature type="domain" description="UV-stimulated scaffold protein A C-terminal" evidence="11">
    <location>
        <begin position="499"/>
        <end position="602"/>
    </location>
</feature>
<dbReference type="EMBL" id="MVBO01000024">
    <property type="protein sequence ID" value="OZJ05001.1"/>
    <property type="molecule type" value="Genomic_DNA"/>
</dbReference>
<evidence type="ECO:0000256" key="10">
    <source>
        <dbReference type="SAM" id="MobiDB-lite"/>
    </source>
</evidence>
<evidence type="ECO:0000313" key="12">
    <source>
        <dbReference type="EMBL" id="OZJ05001.1"/>
    </source>
</evidence>
<evidence type="ECO:0000259" key="11">
    <source>
        <dbReference type="Pfam" id="PF09740"/>
    </source>
</evidence>
<dbReference type="Gene3D" id="1.25.40.90">
    <property type="match status" value="1"/>
</dbReference>
<evidence type="ECO:0000256" key="6">
    <source>
        <dbReference type="ARBA" id="ARBA00022771"/>
    </source>
</evidence>
<evidence type="ECO:0000313" key="13">
    <source>
        <dbReference type="Proteomes" id="UP000242875"/>
    </source>
</evidence>
<dbReference type="SUPFAM" id="SSF48464">
    <property type="entry name" value="ENTH/VHS domain"/>
    <property type="match status" value="1"/>
</dbReference>
<keyword evidence="9" id="KW-0234">DNA repair</keyword>
<feature type="region of interest" description="Disordered" evidence="10">
    <location>
        <begin position="437"/>
        <end position="495"/>
    </location>
</feature>
<dbReference type="InterPro" id="IPR049431">
    <property type="entry name" value="UVSSA_C"/>
</dbReference>
<feature type="compositionally biased region" description="Polar residues" evidence="10">
    <location>
        <begin position="483"/>
        <end position="492"/>
    </location>
</feature>
<dbReference type="PANTHER" id="PTHR28670:SF1">
    <property type="entry name" value="UV-STIMULATED SCAFFOLD PROTEIN A"/>
    <property type="match status" value="1"/>
</dbReference>
<keyword evidence="8" id="KW-0175">Coiled coil</keyword>